<dbReference type="InterPro" id="IPR056751">
    <property type="entry name" value="PAS_13"/>
</dbReference>
<feature type="compositionally biased region" description="Low complexity" evidence="8">
    <location>
        <begin position="387"/>
        <end position="426"/>
    </location>
</feature>
<evidence type="ECO:0000256" key="8">
    <source>
        <dbReference type="SAM" id="MobiDB-lite"/>
    </source>
</evidence>
<feature type="region of interest" description="Disordered" evidence="8">
    <location>
        <begin position="1"/>
        <end position="69"/>
    </location>
</feature>
<feature type="region of interest" description="Disordered" evidence="8">
    <location>
        <begin position="295"/>
        <end position="368"/>
    </location>
</feature>
<feature type="compositionally biased region" description="Basic and acidic residues" evidence="8">
    <location>
        <begin position="651"/>
        <end position="665"/>
    </location>
</feature>
<feature type="compositionally biased region" description="Acidic residues" evidence="8">
    <location>
        <begin position="17"/>
        <end position="26"/>
    </location>
</feature>
<dbReference type="Proteomes" id="UP000664203">
    <property type="component" value="Unassembled WGS sequence"/>
</dbReference>
<evidence type="ECO:0000256" key="5">
    <source>
        <dbReference type="ARBA" id="ARBA00023125"/>
    </source>
</evidence>
<evidence type="ECO:0000256" key="2">
    <source>
        <dbReference type="ARBA" id="ARBA00022723"/>
    </source>
</evidence>
<dbReference type="GO" id="GO:0005634">
    <property type="term" value="C:nucleus"/>
    <property type="evidence" value="ECO:0007669"/>
    <property type="project" value="UniProtKB-SubCell"/>
</dbReference>
<dbReference type="GO" id="GO:0003700">
    <property type="term" value="F:DNA-binding transcription factor activity"/>
    <property type="evidence" value="ECO:0007669"/>
    <property type="project" value="TreeGrafter"/>
</dbReference>
<evidence type="ECO:0000256" key="7">
    <source>
        <dbReference type="ARBA" id="ARBA00023242"/>
    </source>
</evidence>
<dbReference type="PANTHER" id="PTHR47659">
    <property type="entry name" value="ZN(II)2CYS6 TRANSCRIPTION FACTOR (EUROFUNG)-RELATED"/>
    <property type="match status" value="1"/>
</dbReference>
<feature type="domain" description="ERT1/acuK family PAS" evidence="9">
    <location>
        <begin position="515"/>
        <end position="706"/>
    </location>
</feature>
<keyword evidence="4" id="KW-0805">Transcription regulation</keyword>
<evidence type="ECO:0000259" key="9">
    <source>
        <dbReference type="Pfam" id="PF24990"/>
    </source>
</evidence>
<comment type="subcellular location">
    <subcellularLocation>
        <location evidence="1">Nucleus</location>
    </subcellularLocation>
</comment>
<evidence type="ECO:0000313" key="10">
    <source>
        <dbReference type="EMBL" id="CAF9902984.1"/>
    </source>
</evidence>
<dbReference type="GO" id="GO:0000977">
    <property type="term" value="F:RNA polymerase II transcription regulatory region sequence-specific DNA binding"/>
    <property type="evidence" value="ECO:0007669"/>
    <property type="project" value="TreeGrafter"/>
</dbReference>
<feature type="region of interest" description="Disordered" evidence="8">
    <location>
        <begin position="382"/>
        <end position="435"/>
    </location>
</feature>
<feature type="compositionally biased region" description="Low complexity" evidence="8">
    <location>
        <begin position="344"/>
        <end position="353"/>
    </location>
</feature>
<reference evidence="10" key="1">
    <citation type="submission" date="2021-03" db="EMBL/GenBank/DDBJ databases">
        <authorList>
            <person name="Tagirdzhanova G."/>
        </authorList>
    </citation>
    <scope>NUCLEOTIDE SEQUENCE</scope>
</reference>
<protein>
    <submittedName>
        <fullName evidence="10">Transcriptional regulator of nonfermentable carbon utilization</fullName>
    </submittedName>
</protein>
<evidence type="ECO:0000256" key="1">
    <source>
        <dbReference type="ARBA" id="ARBA00004123"/>
    </source>
</evidence>
<dbReference type="OrthoDB" id="2538135at2759"/>
<evidence type="ECO:0000313" key="11">
    <source>
        <dbReference type="Proteomes" id="UP000664203"/>
    </source>
</evidence>
<name>A0A8H3ED12_9LECA</name>
<keyword evidence="6" id="KW-0804">Transcription</keyword>
<dbReference type="GO" id="GO:0046872">
    <property type="term" value="F:metal ion binding"/>
    <property type="evidence" value="ECO:0007669"/>
    <property type="project" value="UniProtKB-KW"/>
</dbReference>
<feature type="region of interest" description="Disordered" evidence="8">
    <location>
        <begin position="554"/>
        <end position="589"/>
    </location>
</feature>
<evidence type="ECO:0000256" key="6">
    <source>
        <dbReference type="ARBA" id="ARBA00023163"/>
    </source>
</evidence>
<proteinExistence type="predicted"/>
<feature type="compositionally biased region" description="Polar residues" evidence="8">
    <location>
        <begin position="33"/>
        <end position="43"/>
    </location>
</feature>
<dbReference type="PANTHER" id="PTHR47659:SF1">
    <property type="entry name" value="TRANSCRIPTION ACTIVATOR OF GLUCONEOGENESIS ERT1"/>
    <property type="match status" value="1"/>
</dbReference>
<dbReference type="EMBL" id="CAJPDR010000001">
    <property type="protein sequence ID" value="CAF9902984.1"/>
    <property type="molecule type" value="Genomic_DNA"/>
</dbReference>
<sequence length="708" mass="78032">MALDRDDDAPSRSQSESSDDSDSQDSDDMRIPTTDSKGNVPTSKVNDDKVKKAANKDPNRIKRKKARRACENCQRAHLTCSDKRPCERCGDKKICKDGKRKKAKYLADAPDEDLTPGQDQAKDSHFANFPNDWQGGSPFPRSSFPGPGVSGPYASQHQSYPLFVPHGQQNQMRFQPYTSQQMSMGQPYTLGPHQQPILPDYTRAISQPIMPMFSNPNQDPSIGDFYPNPNIEENSFANRYGAEEWAMMTQLTSGMADTPPSESTGILNPSDDANYVPGVNTPGYGSAVHPYGYPQDQLIHGSRPSSRQEADPFNFSGQDQESVDGLVKQEEPAGYPIGAYNNYPSPSFSGSSPQGMTTGIDESPSVKSVYTNINPSRQAQLRETLRQTTSSQQQQNNSKASPSTTSIPIMSTSTIPPSIKTQSSTSNRRHRNPSTIYNAVTEPYSYTKAFHDLMALIRKRFSPSKTARIAKALASIRPSFISSLTKLDDDDRVFMEKCLQRTLLEYDDFLSATGTPSIICRRTGEVVAVGEGFSVLTGWRKAVLLGREPNLNVNKGGDTFDPPGMGTATHRGTNPPRVPDSSRPNPLDETRQIPVSIVDLLDDDSACDFFDDYSHLAFGDSRGSVTTPCKLLKYRTAKDADLDRTLDSEVGSRVKRQRDATRSGKEGNAVVSQIGDDDGKVECMLCWSVKRDVFDIPMLFVMNVLPCI</sequence>
<keyword evidence="2" id="KW-0479">Metal-binding</keyword>
<keyword evidence="5" id="KW-0238">DNA-binding</keyword>
<gene>
    <name evidence="10" type="primary">ERT1</name>
    <name evidence="10" type="ORF">ALECFALPRED_000091</name>
</gene>
<evidence type="ECO:0000256" key="3">
    <source>
        <dbReference type="ARBA" id="ARBA00022833"/>
    </source>
</evidence>
<keyword evidence="11" id="KW-1185">Reference proteome</keyword>
<dbReference type="AlphaFoldDB" id="A0A8H3ED12"/>
<feature type="compositionally biased region" description="Basic and acidic residues" evidence="8">
    <location>
        <begin position="45"/>
        <end position="60"/>
    </location>
</feature>
<feature type="region of interest" description="Disordered" evidence="8">
    <location>
        <begin position="651"/>
        <end position="671"/>
    </location>
</feature>
<dbReference type="InterPro" id="IPR050335">
    <property type="entry name" value="ERT1_acuK_gluconeogen_tf"/>
</dbReference>
<organism evidence="10 11">
    <name type="scientific">Alectoria fallacina</name>
    <dbReference type="NCBI Taxonomy" id="1903189"/>
    <lineage>
        <taxon>Eukaryota</taxon>
        <taxon>Fungi</taxon>
        <taxon>Dikarya</taxon>
        <taxon>Ascomycota</taxon>
        <taxon>Pezizomycotina</taxon>
        <taxon>Lecanoromycetes</taxon>
        <taxon>OSLEUM clade</taxon>
        <taxon>Lecanoromycetidae</taxon>
        <taxon>Lecanorales</taxon>
        <taxon>Lecanorineae</taxon>
        <taxon>Parmeliaceae</taxon>
        <taxon>Alectoria</taxon>
    </lineage>
</organism>
<accession>A0A8H3ED12</accession>
<dbReference type="Pfam" id="PF24990">
    <property type="entry name" value="PAS_13"/>
    <property type="match status" value="1"/>
</dbReference>
<dbReference type="GO" id="GO:0009267">
    <property type="term" value="P:cellular response to starvation"/>
    <property type="evidence" value="ECO:0007669"/>
    <property type="project" value="TreeGrafter"/>
</dbReference>
<comment type="caution">
    <text evidence="10">The sequence shown here is derived from an EMBL/GenBank/DDBJ whole genome shotgun (WGS) entry which is preliminary data.</text>
</comment>
<evidence type="ECO:0000256" key="4">
    <source>
        <dbReference type="ARBA" id="ARBA00023015"/>
    </source>
</evidence>
<keyword evidence="3" id="KW-0862">Zinc</keyword>
<keyword evidence="7" id="KW-0539">Nucleus</keyword>